<dbReference type="EMBL" id="LWCA01000406">
    <property type="protein sequence ID" value="OAF68668.1"/>
    <property type="molecule type" value="Genomic_DNA"/>
</dbReference>
<dbReference type="InterPro" id="IPR006964">
    <property type="entry name" value="NUDE_dom"/>
</dbReference>
<comment type="similarity">
    <text evidence="3">Belongs to the nudE family.</text>
</comment>
<proteinExistence type="inferred from homology"/>
<dbReference type="GO" id="GO:0005813">
    <property type="term" value="C:centrosome"/>
    <property type="evidence" value="ECO:0007669"/>
    <property type="project" value="UniProtKB-SubCell"/>
</dbReference>
<evidence type="ECO:0000256" key="9">
    <source>
        <dbReference type="SAM" id="MobiDB-lite"/>
    </source>
</evidence>
<keyword evidence="7" id="KW-0206">Cytoskeleton</keyword>
<feature type="coiled-coil region" evidence="8">
    <location>
        <begin position="8"/>
        <end position="120"/>
    </location>
</feature>
<evidence type="ECO:0000256" key="2">
    <source>
        <dbReference type="ARBA" id="ARBA00004300"/>
    </source>
</evidence>
<dbReference type="Proteomes" id="UP000078046">
    <property type="component" value="Unassembled WGS sequence"/>
</dbReference>
<feature type="domain" description="NUDE" evidence="10">
    <location>
        <begin position="127"/>
        <end position="181"/>
    </location>
</feature>
<keyword evidence="4" id="KW-0963">Cytoplasm</keyword>
<evidence type="ECO:0000256" key="4">
    <source>
        <dbReference type="ARBA" id="ARBA00022490"/>
    </source>
</evidence>
<dbReference type="GO" id="GO:0051642">
    <property type="term" value="P:centrosome localization"/>
    <property type="evidence" value="ECO:0007669"/>
    <property type="project" value="TreeGrafter"/>
</dbReference>
<evidence type="ECO:0000313" key="11">
    <source>
        <dbReference type="EMBL" id="OAF68668.1"/>
    </source>
</evidence>
<name>A0A177B324_9BILA</name>
<dbReference type="GO" id="GO:0047496">
    <property type="term" value="P:vesicle transport along microtubule"/>
    <property type="evidence" value="ECO:0007669"/>
    <property type="project" value="TreeGrafter"/>
</dbReference>
<dbReference type="GO" id="GO:0000776">
    <property type="term" value="C:kinetochore"/>
    <property type="evidence" value="ECO:0007669"/>
    <property type="project" value="TreeGrafter"/>
</dbReference>
<evidence type="ECO:0000256" key="1">
    <source>
        <dbReference type="ARBA" id="ARBA00004186"/>
    </source>
</evidence>
<evidence type="ECO:0000256" key="8">
    <source>
        <dbReference type="SAM" id="Coils"/>
    </source>
</evidence>
<dbReference type="InterPro" id="IPR033494">
    <property type="entry name" value="NUDE"/>
</dbReference>
<feature type="coiled-coil region" evidence="8">
    <location>
        <begin position="145"/>
        <end position="179"/>
    </location>
</feature>
<evidence type="ECO:0000256" key="6">
    <source>
        <dbReference type="ARBA" id="ARBA00023054"/>
    </source>
</evidence>
<dbReference type="Pfam" id="PF04880">
    <property type="entry name" value="NUDE_C"/>
    <property type="match status" value="1"/>
</dbReference>
<keyword evidence="5" id="KW-0493">Microtubule</keyword>
<comment type="subcellular location">
    <subcellularLocation>
        <location evidence="2">Cytoplasm</location>
        <location evidence="2">Cytoskeleton</location>
        <location evidence="2">Microtubule organizing center</location>
        <location evidence="2">Centrosome</location>
    </subcellularLocation>
    <subcellularLocation>
        <location evidence="1">Cytoplasm</location>
        <location evidence="1">Cytoskeleton</location>
        <location evidence="1">Spindle</location>
    </subcellularLocation>
</comment>
<dbReference type="GO" id="GO:0005871">
    <property type="term" value="C:kinesin complex"/>
    <property type="evidence" value="ECO:0007669"/>
    <property type="project" value="TreeGrafter"/>
</dbReference>
<dbReference type="PANTHER" id="PTHR10921:SF1">
    <property type="entry name" value="NUCLEAR DISTRIBUTION PROTEIN NUDE HOMOLOG"/>
    <property type="match status" value="1"/>
</dbReference>
<dbReference type="GO" id="GO:0007059">
    <property type="term" value="P:chromosome segregation"/>
    <property type="evidence" value="ECO:0007669"/>
    <property type="project" value="TreeGrafter"/>
</dbReference>
<dbReference type="GO" id="GO:0005874">
    <property type="term" value="C:microtubule"/>
    <property type="evidence" value="ECO:0007669"/>
    <property type="project" value="UniProtKB-KW"/>
</dbReference>
<dbReference type="AlphaFoldDB" id="A0A177B324"/>
<reference evidence="11 12" key="1">
    <citation type="submission" date="2016-04" db="EMBL/GenBank/DDBJ databases">
        <title>The genome of Intoshia linei affirms orthonectids as highly simplified spiralians.</title>
        <authorList>
            <person name="Mikhailov K.V."/>
            <person name="Slusarev G.S."/>
            <person name="Nikitin M.A."/>
            <person name="Logacheva M.D."/>
            <person name="Penin A."/>
            <person name="Aleoshin V."/>
            <person name="Panchin Y.V."/>
        </authorList>
    </citation>
    <scope>NUCLEOTIDE SEQUENCE [LARGE SCALE GENOMIC DNA]</scope>
    <source>
        <strain evidence="11">Intl2013</strain>
        <tissue evidence="11">Whole animal</tissue>
    </source>
</reference>
<dbReference type="GO" id="GO:0005819">
    <property type="term" value="C:spindle"/>
    <property type="evidence" value="ECO:0007669"/>
    <property type="project" value="UniProtKB-SubCell"/>
</dbReference>
<dbReference type="GO" id="GO:0000132">
    <property type="term" value="P:establishment of mitotic spindle orientation"/>
    <property type="evidence" value="ECO:0007669"/>
    <property type="project" value="TreeGrafter"/>
</dbReference>
<evidence type="ECO:0000256" key="3">
    <source>
        <dbReference type="ARBA" id="ARBA00007429"/>
    </source>
</evidence>
<keyword evidence="12" id="KW-1185">Reference proteome</keyword>
<evidence type="ECO:0000259" key="10">
    <source>
        <dbReference type="Pfam" id="PF04880"/>
    </source>
</evidence>
<organism evidence="11 12">
    <name type="scientific">Intoshia linei</name>
    <dbReference type="NCBI Taxonomy" id="1819745"/>
    <lineage>
        <taxon>Eukaryota</taxon>
        <taxon>Metazoa</taxon>
        <taxon>Spiralia</taxon>
        <taxon>Lophotrochozoa</taxon>
        <taxon>Mesozoa</taxon>
        <taxon>Orthonectida</taxon>
        <taxon>Rhopaluridae</taxon>
        <taxon>Intoshia</taxon>
    </lineage>
</organism>
<evidence type="ECO:0000256" key="7">
    <source>
        <dbReference type="ARBA" id="ARBA00023212"/>
    </source>
</evidence>
<comment type="caution">
    <text evidence="11">The sequence shown here is derived from an EMBL/GenBank/DDBJ whole genome shotgun (WGS) entry which is preliminary data.</text>
</comment>
<sequence>MTTQEGNIEYWKNHAEMMENNFNNLKNEYESFAKENEEYNAILEAELNDTNNEIKRLSEDNKRLKNNIDEIRSEYNQRYVDNQTTINQLTQNLETVKILHLNLENTLRTQEQSVDDYEMDKRTMITSLENFEYKLTVSLEKNAFLEGELVDKEKLTQNVQRLKDEIKDLRDELTYKNKVYSSFEQDKTIHHYSNVENIKNNEHSSPLNLNKIEIKDSNLGRSRAMNLVSEIYDRITKLVPKMINYKKIVDDSTNQIDRPTDHEKNISNKQNLIV</sequence>
<dbReference type="GO" id="GO:0007020">
    <property type="term" value="P:microtubule nucleation"/>
    <property type="evidence" value="ECO:0007669"/>
    <property type="project" value="TreeGrafter"/>
</dbReference>
<dbReference type="GO" id="GO:0008017">
    <property type="term" value="F:microtubule binding"/>
    <property type="evidence" value="ECO:0007669"/>
    <property type="project" value="InterPro"/>
</dbReference>
<evidence type="ECO:0000313" key="12">
    <source>
        <dbReference type="Proteomes" id="UP000078046"/>
    </source>
</evidence>
<dbReference type="Gene3D" id="6.10.250.1080">
    <property type="match status" value="1"/>
</dbReference>
<accession>A0A177B324</accession>
<gene>
    <name evidence="11" type="ORF">A3Q56_03597</name>
</gene>
<keyword evidence="6 8" id="KW-0175">Coiled coil</keyword>
<evidence type="ECO:0000256" key="5">
    <source>
        <dbReference type="ARBA" id="ARBA00022701"/>
    </source>
</evidence>
<dbReference type="OrthoDB" id="5877028at2759"/>
<feature type="region of interest" description="Disordered" evidence="9">
    <location>
        <begin position="254"/>
        <end position="274"/>
    </location>
</feature>
<protein>
    <submittedName>
        <fullName evidence="11">Nuclear distribution protein nudE</fullName>
    </submittedName>
</protein>
<dbReference type="GO" id="GO:0007100">
    <property type="term" value="P:mitotic centrosome separation"/>
    <property type="evidence" value="ECO:0007669"/>
    <property type="project" value="TreeGrafter"/>
</dbReference>
<dbReference type="PANTHER" id="PTHR10921">
    <property type="entry name" value="NUCLEAR DISTRIBUTION PROTEIN NUDE HOMOLOG 1"/>
    <property type="match status" value="1"/>
</dbReference>